<evidence type="ECO:0000259" key="1">
    <source>
        <dbReference type="Pfam" id="PF13614"/>
    </source>
</evidence>
<dbReference type="Pfam" id="PF13614">
    <property type="entry name" value="AAA_31"/>
    <property type="match status" value="1"/>
</dbReference>
<dbReference type="Gene3D" id="3.40.50.300">
    <property type="entry name" value="P-loop containing nucleotide triphosphate hydrolases"/>
    <property type="match status" value="1"/>
</dbReference>
<dbReference type="PANTHER" id="PTHR13696:SF99">
    <property type="entry name" value="COBYRINIC ACID AC-DIAMIDE SYNTHASE"/>
    <property type="match status" value="1"/>
</dbReference>
<comment type="caution">
    <text evidence="2">The sequence shown here is derived from an EMBL/GenBank/DDBJ whole genome shotgun (WGS) entry which is preliminary data.</text>
</comment>
<proteinExistence type="predicted"/>
<feature type="domain" description="AAA" evidence="1">
    <location>
        <begin position="4"/>
        <end position="210"/>
    </location>
</feature>
<dbReference type="InterPro" id="IPR027417">
    <property type="entry name" value="P-loop_NTPase"/>
</dbReference>
<dbReference type="EMBL" id="JACHMN010000002">
    <property type="protein sequence ID" value="MBB5869664.1"/>
    <property type="molecule type" value="Genomic_DNA"/>
</dbReference>
<dbReference type="CDD" id="cd02042">
    <property type="entry name" value="ParAB_family"/>
    <property type="match status" value="1"/>
</dbReference>
<protein>
    <submittedName>
        <fullName evidence="2">Chromosome partitioning protein</fullName>
    </submittedName>
</protein>
<accession>A0A841BN22</accession>
<dbReference type="PANTHER" id="PTHR13696">
    <property type="entry name" value="P-LOOP CONTAINING NUCLEOSIDE TRIPHOSPHATE HYDROLASE"/>
    <property type="match status" value="1"/>
</dbReference>
<dbReference type="AlphaFoldDB" id="A0A841BN22"/>
<name>A0A841BN22_9ACTN</name>
<dbReference type="InterPro" id="IPR050678">
    <property type="entry name" value="DNA_Partitioning_ATPase"/>
</dbReference>
<sequence length="310" mass="34119">MTAVVSVINYKGGVGKTTLSANVAAELASQGRKILLIDFDPQLSLTFSFYSPQEWNTELREKTLKTWFDAFDRTGVGADLSKLISTPPKANKLLADKGGQLDLIPSHFDLIQTDVRLAALLLKGNGVKQLAQRYVEIHRRLTVALQQDSFADYDLILIDCPPNYSLPTRIAMAASTHYVVPARADYLSTIGLRFLANSYGKLIENHNLHVQASSNDAVGAINPRALGVIFTMVQYTRERLFAAQQAAITTIRQEFEVFDSMMRYNNALYGDAGELGIPVALMARIHPDVSADLAQIANELMKRIKDSGGS</sequence>
<keyword evidence="3" id="KW-1185">Reference proteome</keyword>
<reference evidence="2 3" key="1">
    <citation type="submission" date="2020-08" db="EMBL/GenBank/DDBJ databases">
        <title>Sequencing the genomes of 1000 actinobacteria strains.</title>
        <authorList>
            <person name="Klenk H.-P."/>
        </authorList>
    </citation>
    <scope>NUCLEOTIDE SEQUENCE [LARGE SCALE GENOMIC DNA]</scope>
    <source>
        <strain evidence="2 3">DSM 45362</strain>
    </source>
</reference>
<dbReference type="RefSeq" id="WP_184836437.1">
    <property type="nucleotide sequence ID" value="NZ_JACHMN010000002.1"/>
</dbReference>
<dbReference type="InterPro" id="IPR025669">
    <property type="entry name" value="AAA_dom"/>
</dbReference>
<evidence type="ECO:0000313" key="2">
    <source>
        <dbReference type="EMBL" id="MBB5869664.1"/>
    </source>
</evidence>
<gene>
    <name evidence="2" type="ORF">F4553_003043</name>
</gene>
<dbReference type="Proteomes" id="UP000587527">
    <property type="component" value="Unassembled WGS sequence"/>
</dbReference>
<organism evidence="2 3">
    <name type="scientific">Allocatelliglobosispora scoriae</name>
    <dbReference type="NCBI Taxonomy" id="643052"/>
    <lineage>
        <taxon>Bacteria</taxon>
        <taxon>Bacillati</taxon>
        <taxon>Actinomycetota</taxon>
        <taxon>Actinomycetes</taxon>
        <taxon>Micromonosporales</taxon>
        <taxon>Micromonosporaceae</taxon>
        <taxon>Allocatelliglobosispora</taxon>
    </lineage>
</organism>
<evidence type="ECO:0000313" key="3">
    <source>
        <dbReference type="Proteomes" id="UP000587527"/>
    </source>
</evidence>
<dbReference type="SUPFAM" id="SSF52540">
    <property type="entry name" value="P-loop containing nucleoside triphosphate hydrolases"/>
    <property type="match status" value="1"/>
</dbReference>